<reference evidence="4 5" key="1">
    <citation type="submission" date="2020-07" db="EMBL/GenBank/DDBJ databases">
        <authorList>
            <person name="Zhuang K."/>
            <person name="Ran Y."/>
        </authorList>
    </citation>
    <scope>NUCLEOTIDE SEQUENCE [LARGE SCALE GENOMIC DNA]</scope>
    <source>
        <strain evidence="4 5">WCH-YHL-001</strain>
    </source>
</reference>
<organism evidence="4 5">
    <name type="scientific">Nocardia huaxiensis</name>
    <dbReference type="NCBI Taxonomy" id="2755382"/>
    <lineage>
        <taxon>Bacteria</taxon>
        <taxon>Bacillati</taxon>
        <taxon>Actinomycetota</taxon>
        <taxon>Actinomycetes</taxon>
        <taxon>Mycobacteriales</taxon>
        <taxon>Nocardiaceae</taxon>
        <taxon>Nocardia</taxon>
    </lineage>
</organism>
<feature type="transmembrane region" description="Helical" evidence="2">
    <location>
        <begin position="359"/>
        <end position="378"/>
    </location>
</feature>
<dbReference type="KEGG" id="nhu:H0264_18485"/>
<dbReference type="RefSeq" id="WP_181585113.1">
    <property type="nucleotide sequence ID" value="NZ_CP059399.1"/>
</dbReference>
<dbReference type="EMBL" id="CP059399">
    <property type="protein sequence ID" value="QLY33949.1"/>
    <property type="molecule type" value="Genomic_DNA"/>
</dbReference>
<protein>
    <recommendedName>
        <fullName evidence="3">Competence protein CoiA nuclease-like domain-containing protein</fullName>
    </recommendedName>
</protein>
<dbReference type="Proteomes" id="UP000515512">
    <property type="component" value="Chromosome"/>
</dbReference>
<evidence type="ECO:0000313" key="5">
    <source>
        <dbReference type="Proteomes" id="UP000515512"/>
    </source>
</evidence>
<feature type="coiled-coil region" evidence="1">
    <location>
        <begin position="276"/>
        <end position="345"/>
    </location>
</feature>
<keyword evidence="2" id="KW-0472">Membrane</keyword>
<dbReference type="InterPro" id="IPR010330">
    <property type="entry name" value="CoiA_nuc"/>
</dbReference>
<dbReference type="AlphaFoldDB" id="A0A7D7A1X9"/>
<gene>
    <name evidence="4" type="ORF">H0264_18485</name>
</gene>
<name>A0A7D7A1X9_9NOCA</name>
<keyword evidence="2" id="KW-0812">Transmembrane</keyword>
<evidence type="ECO:0000256" key="2">
    <source>
        <dbReference type="SAM" id="Phobius"/>
    </source>
</evidence>
<feature type="domain" description="Competence protein CoiA nuclease-like" evidence="3">
    <location>
        <begin position="84"/>
        <end position="161"/>
    </location>
</feature>
<keyword evidence="5" id="KW-1185">Reference proteome</keyword>
<accession>A0A7D7A1X9</accession>
<dbReference type="Pfam" id="PF06054">
    <property type="entry name" value="CoiA_nuc"/>
    <property type="match status" value="1"/>
</dbReference>
<keyword evidence="2" id="KW-1133">Transmembrane helix</keyword>
<evidence type="ECO:0000313" key="4">
    <source>
        <dbReference type="EMBL" id="QLY33949.1"/>
    </source>
</evidence>
<evidence type="ECO:0000256" key="1">
    <source>
        <dbReference type="SAM" id="Coils"/>
    </source>
</evidence>
<keyword evidence="1" id="KW-0175">Coiled coil</keyword>
<sequence length="380" mass="42701">MNESSTAGQCFASEMTAALGRYDEFIDIAVEETFRTWHNTSGLRCLVCRHPVVVYRSRGKNPYVRHSKGHGVTVSAKDRRSAGETFQHLRFKYWVRDELRARGVAAEIEVWQDGRRPDVFGTREGRGYAVEIQWSPLTVEEARTRTEHHRAAGAEVLWLTRSCNWVEQLPALGIKSFTPTAGGHYFAHTGFLHRSRRATLRVEPIAVREFLDAWIGGDLAWGHRETMKAGWATVTDWTEYTAEQAKDLTQMRRKVEAADTRAAQQAEAICKQNKRIDELTADIARHRRDLASCAAERDTATADLAAANADLAEANQIIAGLDATLQETRKNLDTAQVDAADQEQRYRSAAKGLTSRTRWIQVMLLVAFVFALAAIAGWTQ</sequence>
<proteinExistence type="predicted"/>
<evidence type="ECO:0000259" key="3">
    <source>
        <dbReference type="Pfam" id="PF06054"/>
    </source>
</evidence>